<dbReference type="InterPro" id="IPR045831">
    <property type="entry name" value="LIN9_C"/>
</dbReference>
<dbReference type="OrthoDB" id="2339771at2759"/>
<comment type="similarity">
    <text evidence="2">Belongs to the lin-9 family.</text>
</comment>
<dbReference type="InterPro" id="IPR033471">
    <property type="entry name" value="DIRP"/>
</dbReference>
<dbReference type="EMBL" id="LSYV01000023">
    <property type="protein sequence ID" value="KXZ49229.1"/>
    <property type="molecule type" value="Genomic_DNA"/>
</dbReference>
<dbReference type="STRING" id="33097.A0A150GHG3"/>
<reference evidence="7" key="1">
    <citation type="journal article" date="2016" name="Nat. Commun.">
        <title>The Gonium pectorale genome demonstrates co-option of cell cycle regulation during the evolution of multicellularity.</title>
        <authorList>
            <person name="Hanschen E.R."/>
            <person name="Marriage T.N."/>
            <person name="Ferris P.J."/>
            <person name="Hamaji T."/>
            <person name="Toyoda A."/>
            <person name="Fujiyama A."/>
            <person name="Neme R."/>
            <person name="Noguchi H."/>
            <person name="Minakuchi Y."/>
            <person name="Suzuki M."/>
            <person name="Kawai-Toyooka H."/>
            <person name="Smith D.R."/>
            <person name="Sparks H."/>
            <person name="Anderson J."/>
            <person name="Bakaric R."/>
            <person name="Luria V."/>
            <person name="Karger A."/>
            <person name="Kirschner M.W."/>
            <person name="Durand P.M."/>
            <person name="Michod R.E."/>
            <person name="Nozaki H."/>
            <person name="Olson B.J."/>
        </authorList>
    </citation>
    <scope>NUCLEOTIDE SEQUENCE [LARGE SCALE GENOMIC DNA]</scope>
    <source>
        <strain evidence="7">NIES-2863</strain>
    </source>
</reference>
<keyword evidence="3" id="KW-0539">Nucleus</keyword>
<protein>
    <recommendedName>
        <fullName evidence="5">DIRP domain-containing protein</fullName>
    </recommendedName>
</protein>
<comment type="caution">
    <text evidence="6">The sequence shown here is derived from an EMBL/GenBank/DDBJ whole genome shotgun (WGS) entry which is preliminary data.</text>
</comment>
<evidence type="ECO:0000313" key="7">
    <source>
        <dbReference type="Proteomes" id="UP000075714"/>
    </source>
</evidence>
<organism evidence="6 7">
    <name type="scientific">Gonium pectorale</name>
    <name type="common">Green alga</name>
    <dbReference type="NCBI Taxonomy" id="33097"/>
    <lineage>
        <taxon>Eukaryota</taxon>
        <taxon>Viridiplantae</taxon>
        <taxon>Chlorophyta</taxon>
        <taxon>core chlorophytes</taxon>
        <taxon>Chlorophyceae</taxon>
        <taxon>CS clade</taxon>
        <taxon>Chlamydomonadales</taxon>
        <taxon>Volvocaceae</taxon>
        <taxon>Gonium</taxon>
    </lineage>
</organism>
<evidence type="ECO:0000256" key="2">
    <source>
        <dbReference type="ARBA" id="ARBA00006732"/>
    </source>
</evidence>
<dbReference type="GO" id="GO:0003677">
    <property type="term" value="F:DNA binding"/>
    <property type="evidence" value="ECO:0007669"/>
    <property type="project" value="TreeGrafter"/>
</dbReference>
<evidence type="ECO:0000313" key="6">
    <source>
        <dbReference type="EMBL" id="KXZ49229.1"/>
    </source>
</evidence>
<dbReference type="GO" id="GO:0005654">
    <property type="term" value="C:nucleoplasm"/>
    <property type="evidence" value="ECO:0007669"/>
    <property type="project" value="TreeGrafter"/>
</dbReference>
<dbReference type="Pfam" id="PF06584">
    <property type="entry name" value="DIRP"/>
    <property type="match status" value="1"/>
</dbReference>
<dbReference type="Pfam" id="PF19438">
    <property type="entry name" value="LIN9_C"/>
    <property type="match status" value="1"/>
</dbReference>
<dbReference type="GO" id="GO:0051726">
    <property type="term" value="P:regulation of cell cycle"/>
    <property type="evidence" value="ECO:0007669"/>
    <property type="project" value="TreeGrafter"/>
</dbReference>
<evidence type="ECO:0000259" key="5">
    <source>
        <dbReference type="SMART" id="SM01135"/>
    </source>
</evidence>
<dbReference type="SMART" id="SM01135">
    <property type="entry name" value="DIRP"/>
    <property type="match status" value="1"/>
</dbReference>
<evidence type="ECO:0000256" key="3">
    <source>
        <dbReference type="ARBA" id="ARBA00023242"/>
    </source>
</evidence>
<feature type="compositionally biased region" description="Low complexity" evidence="4">
    <location>
        <begin position="455"/>
        <end position="467"/>
    </location>
</feature>
<gene>
    <name evidence="6" type="ORF">GPECTOR_22g820</name>
</gene>
<sequence length="604" mass="63340">MTRLEWSVLRSALGRPRRLSLTFLREERLRLEGYREHARMKYEEVAHGYEVPPDLPRQLRVGQEVTARHPGSGQLYDGVILTVKGNKYRVQFHRSELMTEVIRDTDVMPVDPHECMPPHSAVVPLLLNGRPYDPIRLAELRGLLPPQLKQATGLGRPLGSWTSSLETQLMRDQDAMMVHEVQRALEVKETLVARLTQLNSEAASGQHEADDNGSRTEQFQLQYTNVVLQLKETNAVLDAALSRLQARQQQVVQGSGVATYGAALAALQQQHQAQPIGGLSHMLGVRPGGPLVQVQQLQPPLAQTPPAPQVLSSPAQLPAPSPTVPIPVVPSGHQPGRGKTPGALAPPQVLQPPLIVPPPRGGVAASTGGLSASASPGVSSEQLVGQALAEARAVVDVCRGKTTEPLPQQLLPPGAHAASIPVVAPVIAAPPAGGSVPPGEPQCGAAAVAPQLSESGASDASQAQQPAADGAAAAGHCGLMAVIKAEDGAVPGLSAAAAATASATVRAMAELQALSTEPAATGRPMTEEEVSESWLRDVIVGCVGVLFTIQKCTAGNVPAATVAEALDLAVQQLQIKTGGENQALYTDIVQSVQGLKGYLTRAMA</sequence>
<feature type="domain" description="DIRP" evidence="5">
    <location>
        <begin position="1"/>
        <end position="71"/>
    </location>
</feature>
<evidence type="ECO:0000256" key="4">
    <source>
        <dbReference type="SAM" id="MobiDB-lite"/>
    </source>
</evidence>
<dbReference type="AlphaFoldDB" id="A0A150GHG3"/>
<dbReference type="PANTHER" id="PTHR21689">
    <property type="entry name" value="LIN-9"/>
    <property type="match status" value="1"/>
</dbReference>
<feature type="region of interest" description="Disordered" evidence="4">
    <location>
        <begin position="301"/>
        <end position="322"/>
    </location>
</feature>
<dbReference type="GO" id="GO:0006351">
    <property type="term" value="P:DNA-templated transcription"/>
    <property type="evidence" value="ECO:0007669"/>
    <property type="project" value="InterPro"/>
</dbReference>
<proteinExistence type="inferred from homology"/>
<evidence type="ECO:0000256" key="1">
    <source>
        <dbReference type="ARBA" id="ARBA00004123"/>
    </source>
</evidence>
<accession>A0A150GHG3</accession>
<dbReference type="InterPro" id="IPR010561">
    <property type="entry name" value="LIN-9/ALY1"/>
</dbReference>
<dbReference type="GO" id="GO:0017053">
    <property type="term" value="C:transcription repressor complex"/>
    <property type="evidence" value="ECO:0007669"/>
    <property type="project" value="InterPro"/>
</dbReference>
<dbReference type="Proteomes" id="UP000075714">
    <property type="component" value="Unassembled WGS sequence"/>
</dbReference>
<name>A0A150GHG3_GONPE</name>
<keyword evidence="7" id="KW-1185">Reference proteome</keyword>
<comment type="subcellular location">
    <subcellularLocation>
        <location evidence="1">Nucleus</location>
    </subcellularLocation>
</comment>
<feature type="region of interest" description="Disordered" evidence="4">
    <location>
        <begin position="433"/>
        <end position="467"/>
    </location>
</feature>
<dbReference type="GO" id="GO:0006357">
    <property type="term" value="P:regulation of transcription by RNA polymerase II"/>
    <property type="evidence" value="ECO:0007669"/>
    <property type="project" value="TreeGrafter"/>
</dbReference>
<dbReference type="PANTHER" id="PTHR21689:SF2">
    <property type="entry name" value="PROTEIN LIN-9 HOMOLOG"/>
    <property type="match status" value="1"/>
</dbReference>